<dbReference type="PANTHER" id="PTHR43539:SF11">
    <property type="entry name" value="INDOLE-3-PYRUVATE MONOOXYGENASE YUCCA8-RELATED"/>
    <property type="match status" value="1"/>
</dbReference>
<dbReference type="SUPFAM" id="SSF51905">
    <property type="entry name" value="FAD/NAD(P)-binding domain"/>
    <property type="match status" value="1"/>
</dbReference>
<evidence type="ECO:0000313" key="12">
    <source>
        <dbReference type="Proteomes" id="UP001374535"/>
    </source>
</evidence>
<keyword evidence="8" id="KW-0073">Auxin biosynthesis</keyword>
<dbReference type="PANTHER" id="PTHR43539">
    <property type="entry name" value="FLAVIN-BINDING MONOOXYGENASE-LIKE PROTEIN (AFU_ORTHOLOGUE AFUA_4G09220)"/>
    <property type="match status" value="1"/>
</dbReference>
<dbReference type="GO" id="GO:0103075">
    <property type="term" value="F:indole-3-pyruvate monooxygenase activity"/>
    <property type="evidence" value="ECO:0007669"/>
    <property type="project" value="UniProtKB-EC"/>
</dbReference>
<comment type="pathway">
    <text evidence="2">Plant hormone metabolism; auxin biosynthesis.</text>
</comment>
<protein>
    <recommendedName>
        <fullName evidence="9">indole-3-pyruvate monooxygenase</fullName>
        <ecNumber evidence="9">1.14.13.168</ecNumber>
    </recommendedName>
</protein>
<evidence type="ECO:0000256" key="5">
    <source>
        <dbReference type="ARBA" id="ARBA00022827"/>
    </source>
</evidence>
<comment type="catalytic activity">
    <reaction evidence="10">
        <text>indole-3-pyruvate + NADPH + O2 + H(+) = (indol-3-yl)acetate + CO2 + NADP(+) + H2O</text>
        <dbReference type="Rhea" id="RHEA:34331"/>
        <dbReference type="ChEBI" id="CHEBI:15377"/>
        <dbReference type="ChEBI" id="CHEBI:15378"/>
        <dbReference type="ChEBI" id="CHEBI:15379"/>
        <dbReference type="ChEBI" id="CHEBI:16526"/>
        <dbReference type="ChEBI" id="CHEBI:17640"/>
        <dbReference type="ChEBI" id="CHEBI:30854"/>
        <dbReference type="ChEBI" id="CHEBI:57783"/>
        <dbReference type="ChEBI" id="CHEBI:58349"/>
        <dbReference type="EC" id="1.14.13.168"/>
    </reaction>
</comment>
<dbReference type="GO" id="GO:0050660">
    <property type="term" value="F:flavin adenine dinucleotide binding"/>
    <property type="evidence" value="ECO:0007669"/>
    <property type="project" value="TreeGrafter"/>
</dbReference>
<dbReference type="EMBL" id="CP144695">
    <property type="protein sequence ID" value="WVZ05697.1"/>
    <property type="molecule type" value="Genomic_DNA"/>
</dbReference>
<dbReference type="InterPro" id="IPR036188">
    <property type="entry name" value="FAD/NAD-bd_sf"/>
</dbReference>
<evidence type="ECO:0000256" key="6">
    <source>
        <dbReference type="ARBA" id="ARBA00022857"/>
    </source>
</evidence>
<keyword evidence="5" id="KW-0274">FAD</keyword>
<evidence type="ECO:0000256" key="3">
    <source>
        <dbReference type="ARBA" id="ARBA00009183"/>
    </source>
</evidence>
<keyword evidence="6" id="KW-0521">NADP</keyword>
<sequence>MHSLTVATGENAECVMPEIEGLKEFKGDVIHACGERFKGKKVLVVSCGNSGMELSLDLFNHSASPSILVHSSVHVLPREVFRKSTFELATLMLQWLPLWVVDKILLVLGNMEKFGLERPLEGPLLWKNIKDKTPVLDIGTLEKIKSGDIKVVPTIKRFDNGCVESLLMVKSKMLMQWCLQQGIAKLYELFKTSSGKPYKVFELANGNGERCKSTCRNS</sequence>
<evidence type="ECO:0000313" key="11">
    <source>
        <dbReference type="EMBL" id="WVZ05697.1"/>
    </source>
</evidence>
<proteinExistence type="inferred from homology"/>
<comment type="cofactor">
    <cofactor evidence="1">
        <name>FAD</name>
        <dbReference type="ChEBI" id="CHEBI:57692"/>
    </cofactor>
</comment>
<dbReference type="GO" id="GO:0009851">
    <property type="term" value="P:auxin biosynthetic process"/>
    <property type="evidence" value="ECO:0007669"/>
    <property type="project" value="UniProtKB-KW"/>
</dbReference>
<evidence type="ECO:0000256" key="7">
    <source>
        <dbReference type="ARBA" id="ARBA00023002"/>
    </source>
</evidence>
<dbReference type="AlphaFoldDB" id="A0AAQ3N9S4"/>
<evidence type="ECO:0000256" key="1">
    <source>
        <dbReference type="ARBA" id="ARBA00001974"/>
    </source>
</evidence>
<keyword evidence="7" id="KW-0560">Oxidoreductase</keyword>
<keyword evidence="4" id="KW-0285">Flavoprotein</keyword>
<dbReference type="InterPro" id="IPR050982">
    <property type="entry name" value="Auxin_biosynth/cation_transpt"/>
</dbReference>
<evidence type="ECO:0000256" key="4">
    <source>
        <dbReference type="ARBA" id="ARBA00022630"/>
    </source>
</evidence>
<evidence type="ECO:0000256" key="9">
    <source>
        <dbReference type="ARBA" id="ARBA00039148"/>
    </source>
</evidence>
<gene>
    <name evidence="11" type="ORF">V8G54_019043</name>
</gene>
<dbReference type="Proteomes" id="UP001374535">
    <property type="component" value="Chromosome 6"/>
</dbReference>
<keyword evidence="12" id="KW-1185">Reference proteome</keyword>
<evidence type="ECO:0000256" key="8">
    <source>
        <dbReference type="ARBA" id="ARBA00023070"/>
    </source>
</evidence>
<evidence type="ECO:0000256" key="10">
    <source>
        <dbReference type="ARBA" id="ARBA00047707"/>
    </source>
</evidence>
<dbReference type="Gene3D" id="3.50.50.60">
    <property type="entry name" value="FAD/NAD(P)-binding domain"/>
    <property type="match status" value="1"/>
</dbReference>
<evidence type="ECO:0000256" key="2">
    <source>
        <dbReference type="ARBA" id="ARBA00004814"/>
    </source>
</evidence>
<name>A0AAQ3N9S4_VIGMU</name>
<dbReference type="EC" id="1.14.13.168" evidence="9"/>
<accession>A0AAQ3N9S4</accession>
<organism evidence="11 12">
    <name type="scientific">Vigna mungo</name>
    <name type="common">Black gram</name>
    <name type="synonym">Phaseolus mungo</name>
    <dbReference type="NCBI Taxonomy" id="3915"/>
    <lineage>
        <taxon>Eukaryota</taxon>
        <taxon>Viridiplantae</taxon>
        <taxon>Streptophyta</taxon>
        <taxon>Embryophyta</taxon>
        <taxon>Tracheophyta</taxon>
        <taxon>Spermatophyta</taxon>
        <taxon>Magnoliopsida</taxon>
        <taxon>eudicotyledons</taxon>
        <taxon>Gunneridae</taxon>
        <taxon>Pentapetalae</taxon>
        <taxon>rosids</taxon>
        <taxon>fabids</taxon>
        <taxon>Fabales</taxon>
        <taxon>Fabaceae</taxon>
        <taxon>Papilionoideae</taxon>
        <taxon>50 kb inversion clade</taxon>
        <taxon>NPAAA clade</taxon>
        <taxon>indigoferoid/millettioid clade</taxon>
        <taxon>Phaseoleae</taxon>
        <taxon>Vigna</taxon>
    </lineage>
</organism>
<reference evidence="11 12" key="1">
    <citation type="journal article" date="2023" name="Life. Sci Alliance">
        <title>Evolutionary insights into 3D genome organization and epigenetic landscape of Vigna mungo.</title>
        <authorList>
            <person name="Junaid A."/>
            <person name="Singh B."/>
            <person name="Bhatia S."/>
        </authorList>
    </citation>
    <scope>NUCLEOTIDE SEQUENCE [LARGE SCALE GENOMIC DNA]</scope>
    <source>
        <strain evidence="11">Urdbean</strain>
    </source>
</reference>
<comment type="similarity">
    <text evidence="3">Belongs to the FMO family.</text>
</comment>